<evidence type="ECO:0000313" key="1">
    <source>
        <dbReference type="EMBL" id="DAE01153.1"/>
    </source>
</evidence>
<protein>
    <submittedName>
        <fullName evidence="1">Uncharacterized protein</fullName>
    </submittedName>
</protein>
<dbReference type="EMBL" id="BK015320">
    <property type="protein sequence ID" value="DAE01153.1"/>
    <property type="molecule type" value="Genomic_DNA"/>
</dbReference>
<reference evidence="1" key="1">
    <citation type="journal article" date="2021" name="Proc. Natl. Acad. Sci. U.S.A.">
        <title>A Catalog of Tens of Thousands of Viruses from Human Metagenomes Reveals Hidden Associations with Chronic Diseases.</title>
        <authorList>
            <person name="Tisza M.J."/>
            <person name="Buck C.B."/>
        </authorList>
    </citation>
    <scope>NUCLEOTIDE SEQUENCE</scope>
    <source>
        <strain evidence="1">CtZE52</strain>
    </source>
</reference>
<sequence>MDFYNNSSQRQQVDVYCPVHHNWIGHYDYGSKGVYYCWCKKCKKEIKIVMGK</sequence>
<organism evidence="1">
    <name type="scientific">Siphoviridae sp. ctZE52</name>
    <dbReference type="NCBI Taxonomy" id="2825557"/>
    <lineage>
        <taxon>Viruses</taxon>
        <taxon>Duplodnaviria</taxon>
        <taxon>Heunggongvirae</taxon>
        <taxon>Uroviricota</taxon>
        <taxon>Caudoviricetes</taxon>
    </lineage>
</organism>
<accession>A0A8S5P3X7</accession>
<name>A0A8S5P3X7_9CAUD</name>
<proteinExistence type="predicted"/>